<dbReference type="STRING" id="477680.SAMN05421788_1195"/>
<reference evidence="3" key="1">
    <citation type="submission" date="2017-01" db="EMBL/GenBank/DDBJ databases">
        <authorList>
            <person name="Varghese N."/>
            <person name="Submissions S."/>
        </authorList>
    </citation>
    <scope>NUCLEOTIDE SEQUENCE [LARGE SCALE GENOMIC DNA]</scope>
    <source>
        <strain evidence="3">DSM 21054</strain>
    </source>
</reference>
<sequence length="551" mass="60549">MKKMITLAVIAITMLVIISVQSCKKTDLVESTTTDVNILAYLKQFPDQFSSLVNIIDKVGYSDFLNAYGTYTLFAPTNAAVKTWLQQKGKGSIDQMDADELKGLLKLHLLEEVVNTSNFTDGKLPAATMYGQYLITGVANKEGSSSYIVNRQAYITQPNITTGNGVIQVIDGVLTPAQYSVAQLLEQDASFSIFLQAVKETGYYDTLNVVQQGDVRKWYTLIAENNQALADSGYSSYAALKARYCNTGDPKNAVDSLHLFVAYHILPDIKYLADIVMAGSHETLAPLEVITDKVVNQQVLLNDDEFNGEHEQGVLIDQASSDVSATNGVLHRATAHLPMKLRSPFPVYWDLAQFPELTRLAAYYRKANYVFEYGSDIADVKWEKGSLTYQNGKSGFLGDYLQIQLGTSSSGSWIEFTTPLLVKGKYKVWFCYRQEASGGDKNVTCQVSFDSVPLTSALVQFHVKNSTVDAAKDAEQEALGWKCYMVPAAGFAVGRMVGIVDVKVTGRHKLKLSVAAGSNGTNDMDMVHFIPVGANQIYPRFKTDGTLVTTP</sequence>
<dbReference type="PANTHER" id="PTHR10900:SF77">
    <property type="entry name" value="FI19380P1"/>
    <property type="match status" value="1"/>
</dbReference>
<organism evidence="2 3">
    <name type="scientific">Filimonas lacunae</name>
    <dbReference type="NCBI Taxonomy" id="477680"/>
    <lineage>
        <taxon>Bacteria</taxon>
        <taxon>Pseudomonadati</taxon>
        <taxon>Bacteroidota</taxon>
        <taxon>Chitinophagia</taxon>
        <taxon>Chitinophagales</taxon>
        <taxon>Chitinophagaceae</taxon>
        <taxon>Filimonas</taxon>
    </lineage>
</organism>
<gene>
    <name evidence="2" type="ORF">SAMN05421788_1195</name>
</gene>
<name>A0A173MAK0_9BACT</name>
<dbReference type="PROSITE" id="PS51257">
    <property type="entry name" value="PROKAR_LIPOPROTEIN"/>
    <property type="match status" value="1"/>
</dbReference>
<feature type="domain" description="FAS1" evidence="1">
    <location>
        <begin position="36"/>
        <end position="174"/>
    </location>
</feature>
<protein>
    <submittedName>
        <fullName evidence="2">Fasciclin domain-containing protein</fullName>
    </submittedName>
</protein>
<dbReference type="Pfam" id="PF02469">
    <property type="entry name" value="Fasciclin"/>
    <property type="match status" value="2"/>
</dbReference>
<dbReference type="SMART" id="SM00554">
    <property type="entry name" value="FAS1"/>
    <property type="match status" value="1"/>
</dbReference>
<keyword evidence="3" id="KW-1185">Reference proteome</keyword>
<dbReference type="EMBL" id="FTOR01000019">
    <property type="protein sequence ID" value="SIT34766.1"/>
    <property type="molecule type" value="Genomic_DNA"/>
</dbReference>
<proteinExistence type="predicted"/>
<dbReference type="Proteomes" id="UP000186917">
    <property type="component" value="Unassembled WGS sequence"/>
</dbReference>
<feature type="domain" description="FAS1" evidence="1">
    <location>
        <begin position="178"/>
        <end position="337"/>
    </location>
</feature>
<dbReference type="KEGG" id="fln:FLA_0549"/>
<evidence type="ECO:0000259" key="1">
    <source>
        <dbReference type="PROSITE" id="PS50213"/>
    </source>
</evidence>
<dbReference type="PROSITE" id="PS50213">
    <property type="entry name" value="FAS1"/>
    <property type="match status" value="2"/>
</dbReference>
<dbReference type="PANTHER" id="PTHR10900">
    <property type="entry name" value="PERIOSTIN-RELATED"/>
    <property type="match status" value="1"/>
</dbReference>
<dbReference type="InterPro" id="IPR000782">
    <property type="entry name" value="FAS1_domain"/>
</dbReference>
<accession>A0A173MAK0</accession>
<dbReference type="Gene3D" id="2.30.180.10">
    <property type="entry name" value="FAS1 domain"/>
    <property type="match status" value="2"/>
</dbReference>
<evidence type="ECO:0000313" key="2">
    <source>
        <dbReference type="EMBL" id="SIT34766.1"/>
    </source>
</evidence>
<evidence type="ECO:0000313" key="3">
    <source>
        <dbReference type="Proteomes" id="UP000186917"/>
    </source>
</evidence>
<dbReference type="SUPFAM" id="SSF82153">
    <property type="entry name" value="FAS1 domain"/>
    <property type="match status" value="2"/>
</dbReference>
<dbReference type="InterPro" id="IPR050904">
    <property type="entry name" value="Adhesion/Biosynth-related"/>
</dbReference>
<dbReference type="InterPro" id="IPR036378">
    <property type="entry name" value="FAS1_dom_sf"/>
</dbReference>
<dbReference type="RefSeq" id="WP_076382991.1">
    <property type="nucleotide sequence ID" value="NZ_AP017422.1"/>
</dbReference>
<dbReference type="AlphaFoldDB" id="A0A173MAK0"/>